<evidence type="ECO:0000313" key="2">
    <source>
        <dbReference type="EMBL" id="KPP73949.1"/>
    </source>
</evidence>
<gene>
    <name evidence="2" type="ORF">Z043_106927</name>
</gene>
<evidence type="ECO:0000313" key="3">
    <source>
        <dbReference type="Proteomes" id="UP000034805"/>
    </source>
</evidence>
<sequence length="566" mass="62939">MGLLQVFPYLYHLADKPVEEAHELATGQFNLLLKLFYGFVLQSNTQHPGDEVSGSLLPSRKAVQDRLTRDLPLQTNLGQEEEKTFNGSCGLQLPNTLRTPKMFPPGTPRDEPWNTEAVQAQQVIQPLLHGITGCISDRLMEGHLVEVVLCWLSALCVRSCWMSFSESERPVPSYLCEEWEWDGSCLINHQQLCLAQLHGIARVDVLKVTKILNMDETPVWFEMPGKSTLTTKGSSEVCVTSTGHKKEKLTVTLAAYADGTKLAPLMRLPGDAVPSGVQIYVWSRRRRLLVWDAFRGHVTSDVKTLAKTRYNSDMAVIPGGCTRKLQPADVSWNRPFKAKLSELYDKWLFSGPVDKTKHGNRKHPSKALLLTWIRVVIRKSFKKCGITVALDGTEDHLFQAESETEDQPFEGFSEIQVGEQVLENVVPSTSQEMELSESDGDIGTDDDSRQEVSYPNATAPATARPSAADLPRPLAAVRATVLRRVFSEMASMNLSTALAWSTETRRALYSSDRHNASKLYLSLWWDRFDAGNVAGDGQDVKLVVNGNTCLAGGQGQDEPGNRIQIN</sequence>
<comment type="caution">
    <text evidence="2">The sequence shown here is derived from an EMBL/GenBank/DDBJ whole genome shotgun (WGS) entry which is preliminary data.</text>
</comment>
<feature type="compositionally biased region" description="Acidic residues" evidence="1">
    <location>
        <begin position="434"/>
        <end position="445"/>
    </location>
</feature>
<dbReference type="AlphaFoldDB" id="A0A0P7VJX2"/>
<feature type="region of interest" description="Disordered" evidence="1">
    <location>
        <begin position="430"/>
        <end position="468"/>
    </location>
</feature>
<organism evidence="2 3">
    <name type="scientific">Scleropages formosus</name>
    <name type="common">Asian bonytongue</name>
    <name type="synonym">Osteoglossum formosum</name>
    <dbReference type="NCBI Taxonomy" id="113540"/>
    <lineage>
        <taxon>Eukaryota</taxon>
        <taxon>Metazoa</taxon>
        <taxon>Chordata</taxon>
        <taxon>Craniata</taxon>
        <taxon>Vertebrata</taxon>
        <taxon>Euteleostomi</taxon>
        <taxon>Actinopterygii</taxon>
        <taxon>Neopterygii</taxon>
        <taxon>Teleostei</taxon>
        <taxon>Osteoglossocephala</taxon>
        <taxon>Osteoglossomorpha</taxon>
        <taxon>Osteoglossiformes</taxon>
        <taxon>Osteoglossidae</taxon>
        <taxon>Scleropages</taxon>
    </lineage>
</organism>
<feature type="compositionally biased region" description="Low complexity" evidence="1">
    <location>
        <begin position="457"/>
        <end position="468"/>
    </location>
</feature>
<dbReference type="EMBL" id="JARO02001958">
    <property type="protein sequence ID" value="KPP73949.1"/>
    <property type="molecule type" value="Genomic_DNA"/>
</dbReference>
<dbReference type="Proteomes" id="UP000034805">
    <property type="component" value="Unassembled WGS sequence"/>
</dbReference>
<proteinExistence type="predicted"/>
<evidence type="ECO:0000256" key="1">
    <source>
        <dbReference type="SAM" id="MobiDB-lite"/>
    </source>
</evidence>
<name>A0A0P7VJX2_SCLFO</name>
<reference evidence="2 3" key="1">
    <citation type="submission" date="2015-08" db="EMBL/GenBank/DDBJ databases">
        <title>The genome of the Asian arowana (Scleropages formosus).</title>
        <authorList>
            <person name="Tan M.H."/>
            <person name="Gan H.M."/>
            <person name="Croft L.J."/>
            <person name="Austin C.M."/>
        </authorList>
    </citation>
    <scope>NUCLEOTIDE SEQUENCE [LARGE SCALE GENOMIC DNA]</scope>
    <source>
        <strain evidence="2">Aro1</strain>
    </source>
</reference>
<protein>
    <recommendedName>
        <fullName evidence="4">DDE-1 domain-containing protein</fullName>
    </recommendedName>
</protein>
<accession>A0A0P7VJX2</accession>
<evidence type="ECO:0008006" key="4">
    <source>
        <dbReference type="Google" id="ProtNLM"/>
    </source>
</evidence>